<name>B1ZV16_OPITP</name>
<evidence type="ECO:0000313" key="3">
    <source>
        <dbReference type="EMBL" id="ACB75986.1"/>
    </source>
</evidence>
<organism evidence="3 4">
    <name type="scientific">Opitutus terrae (strain DSM 11246 / JCM 15787 / PB90-1)</name>
    <dbReference type="NCBI Taxonomy" id="452637"/>
    <lineage>
        <taxon>Bacteria</taxon>
        <taxon>Pseudomonadati</taxon>
        <taxon>Verrucomicrobiota</taxon>
        <taxon>Opitutia</taxon>
        <taxon>Opitutales</taxon>
        <taxon>Opitutaceae</taxon>
        <taxon>Opitutus</taxon>
    </lineage>
</organism>
<dbReference type="HOGENOM" id="CLU_1282160_0_0_0"/>
<dbReference type="RefSeq" id="WP_012375521.1">
    <property type="nucleotide sequence ID" value="NC_010571.1"/>
</dbReference>
<accession>B1ZV16</accession>
<feature type="compositionally biased region" description="Basic and acidic residues" evidence="1">
    <location>
        <begin position="107"/>
        <end position="141"/>
    </location>
</feature>
<dbReference type="AlphaFoldDB" id="B1ZV16"/>
<feature type="signal peptide" evidence="2">
    <location>
        <begin position="1"/>
        <end position="22"/>
    </location>
</feature>
<feature type="compositionally biased region" description="Basic and acidic residues" evidence="1">
    <location>
        <begin position="189"/>
        <end position="198"/>
    </location>
</feature>
<reference evidence="3 4" key="1">
    <citation type="journal article" date="2011" name="J. Bacteriol.">
        <title>Genome sequence of the verrucomicrobium Opitutus terrae PB90-1, an abundant inhabitant of rice paddy soil ecosystems.</title>
        <authorList>
            <person name="van Passel M.W."/>
            <person name="Kant R."/>
            <person name="Palva A."/>
            <person name="Copeland A."/>
            <person name="Lucas S."/>
            <person name="Lapidus A."/>
            <person name="Glavina del Rio T."/>
            <person name="Pitluck S."/>
            <person name="Goltsman E."/>
            <person name="Clum A."/>
            <person name="Sun H."/>
            <person name="Schmutz J."/>
            <person name="Larimer F.W."/>
            <person name="Land M.L."/>
            <person name="Hauser L."/>
            <person name="Kyrpides N."/>
            <person name="Mikhailova N."/>
            <person name="Richardson P.P."/>
            <person name="Janssen P.H."/>
            <person name="de Vos W.M."/>
            <person name="Smidt H."/>
        </authorList>
    </citation>
    <scope>NUCLEOTIDE SEQUENCE [LARGE SCALE GENOMIC DNA]</scope>
    <source>
        <strain evidence="4">DSM 11246 / JCM 15787 / PB90-1</strain>
    </source>
</reference>
<feature type="region of interest" description="Disordered" evidence="1">
    <location>
        <begin position="21"/>
        <end position="163"/>
    </location>
</feature>
<feature type="compositionally biased region" description="Low complexity" evidence="1">
    <location>
        <begin position="69"/>
        <end position="82"/>
    </location>
</feature>
<dbReference type="KEGG" id="ote:Oter_2705"/>
<evidence type="ECO:0000313" key="4">
    <source>
        <dbReference type="Proteomes" id="UP000007013"/>
    </source>
</evidence>
<keyword evidence="2" id="KW-0732">Signal</keyword>
<evidence type="ECO:0000256" key="2">
    <source>
        <dbReference type="SAM" id="SignalP"/>
    </source>
</evidence>
<keyword evidence="4" id="KW-1185">Reference proteome</keyword>
<dbReference type="Proteomes" id="UP000007013">
    <property type="component" value="Chromosome"/>
</dbReference>
<feature type="compositionally biased region" description="Basic and acidic residues" evidence="1">
    <location>
        <begin position="22"/>
        <end position="52"/>
    </location>
</feature>
<feature type="chain" id="PRO_5002772140" evidence="2">
    <location>
        <begin position="23"/>
        <end position="215"/>
    </location>
</feature>
<feature type="region of interest" description="Disordered" evidence="1">
    <location>
        <begin position="189"/>
        <end position="215"/>
    </location>
</feature>
<gene>
    <name evidence="3" type="ordered locus">Oter_2705</name>
</gene>
<sequence length="215" mass="23505">MKSSFFTFCTVAAGLALSTALAEEKRSEPPPKQATKEEIQARLAEHAKKKAEAAQANAAAEKRNETKPAEAAIGAPVAPAQPGKAPDQTAAAKSAKEETPTVLPKMEVQRPRITELDRQLDKQNREIAREKQATKPTKLDETLNGPGISKALSIFGGQSSDDRASIAQERVAMMEEEKDLIEAIAQAQTKEEKEELQKTLDSMRAMRRELEQSVR</sequence>
<proteinExistence type="predicted"/>
<evidence type="ECO:0000256" key="1">
    <source>
        <dbReference type="SAM" id="MobiDB-lite"/>
    </source>
</evidence>
<feature type="compositionally biased region" description="Basic and acidic residues" evidence="1">
    <location>
        <begin position="204"/>
        <end position="215"/>
    </location>
</feature>
<dbReference type="EMBL" id="CP001032">
    <property type="protein sequence ID" value="ACB75986.1"/>
    <property type="molecule type" value="Genomic_DNA"/>
</dbReference>
<protein>
    <submittedName>
        <fullName evidence="3">Uncharacterized protein</fullName>
    </submittedName>
</protein>